<evidence type="ECO:0000256" key="1">
    <source>
        <dbReference type="SAM" id="Phobius"/>
    </source>
</evidence>
<keyword evidence="3" id="KW-1185">Reference proteome</keyword>
<organism evidence="2 3">
    <name type="scientific">Thlaspi arvense</name>
    <name type="common">Field penny-cress</name>
    <dbReference type="NCBI Taxonomy" id="13288"/>
    <lineage>
        <taxon>Eukaryota</taxon>
        <taxon>Viridiplantae</taxon>
        <taxon>Streptophyta</taxon>
        <taxon>Embryophyta</taxon>
        <taxon>Tracheophyta</taxon>
        <taxon>Spermatophyta</taxon>
        <taxon>Magnoliopsida</taxon>
        <taxon>eudicotyledons</taxon>
        <taxon>Gunneridae</taxon>
        <taxon>Pentapetalae</taxon>
        <taxon>rosids</taxon>
        <taxon>malvids</taxon>
        <taxon>Brassicales</taxon>
        <taxon>Brassicaceae</taxon>
        <taxon>Thlaspideae</taxon>
        <taxon>Thlaspi</taxon>
    </lineage>
</organism>
<keyword evidence="1" id="KW-1133">Transmembrane helix</keyword>
<protein>
    <submittedName>
        <fullName evidence="2">Uncharacterized protein</fullName>
    </submittedName>
</protein>
<accession>A0AAU9S0S0</accession>
<dbReference type="AlphaFoldDB" id="A0AAU9S0S0"/>
<feature type="transmembrane region" description="Helical" evidence="1">
    <location>
        <begin position="29"/>
        <end position="49"/>
    </location>
</feature>
<keyword evidence="1" id="KW-0472">Membrane</keyword>
<evidence type="ECO:0000313" key="2">
    <source>
        <dbReference type="EMBL" id="CAH2054680.1"/>
    </source>
</evidence>
<gene>
    <name evidence="2" type="ORF">TAV2_LOCUS9000</name>
</gene>
<dbReference type="Proteomes" id="UP000836841">
    <property type="component" value="Chromosome 3"/>
</dbReference>
<name>A0AAU9S0S0_THLAR</name>
<sequence length="146" mass="17117">MGFSYLFVAEKDWRFSDLDLYFFLQRCQFRAITFFFLTCKAAVIGCIYVRSEQFACLQHGSAMDRCLNAVKCLQDKATAGKQGLCGADRVKKRVMKQNSRILLRIKTKNYKCRSRSGTSSSRLVLYNCDFWISGSNYYYYFFFFTL</sequence>
<keyword evidence="1" id="KW-0812">Transmembrane</keyword>
<evidence type="ECO:0000313" key="3">
    <source>
        <dbReference type="Proteomes" id="UP000836841"/>
    </source>
</evidence>
<reference evidence="2 3" key="1">
    <citation type="submission" date="2022-03" db="EMBL/GenBank/DDBJ databases">
        <authorList>
            <person name="Nunn A."/>
            <person name="Chopra R."/>
            <person name="Nunn A."/>
            <person name="Contreras Garrido A."/>
        </authorList>
    </citation>
    <scope>NUCLEOTIDE SEQUENCE [LARGE SCALE GENOMIC DNA]</scope>
</reference>
<dbReference type="EMBL" id="OU466859">
    <property type="protein sequence ID" value="CAH2054680.1"/>
    <property type="molecule type" value="Genomic_DNA"/>
</dbReference>
<proteinExistence type="predicted"/>